<dbReference type="OrthoDB" id="275583at2759"/>
<dbReference type="EMBL" id="MLAK01000737">
    <property type="protein sequence ID" value="OHT06104.1"/>
    <property type="molecule type" value="Genomic_DNA"/>
</dbReference>
<dbReference type="PANTHER" id="PTHR12280:SF20">
    <property type="entry name" value="4'-PHOSPHOPANTETHEINE PHOSPHATASE"/>
    <property type="match status" value="1"/>
</dbReference>
<protein>
    <recommendedName>
        <fullName evidence="6">Pantothenate kinase</fullName>
    </recommendedName>
</protein>
<dbReference type="InterPro" id="IPR043129">
    <property type="entry name" value="ATPase_NBD"/>
</dbReference>
<dbReference type="VEuPathDB" id="TrichDB:TRFO_26032"/>
<dbReference type="PANTHER" id="PTHR12280">
    <property type="entry name" value="PANTOTHENATE KINASE"/>
    <property type="match status" value="1"/>
</dbReference>
<evidence type="ECO:0000256" key="3">
    <source>
        <dbReference type="ARBA" id="ARBA00022993"/>
    </source>
</evidence>
<dbReference type="GO" id="GO:0005829">
    <property type="term" value="C:cytosol"/>
    <property type="evidence" value="ECO:0007669"/>
    <property type="project" value="TreeGrafter"/>
</dbReference>
<dbReference type="Gene3D" id="3.30.420.40">
    <property type="match status" value="1"/>
</dbReference>
<keyword evidence="1" id="KW-0547">Nucleotide-binding</keyword>
<name>A0A1J4K5F6_9EUKA</name>
<gene>
    <name evidence="4" type="ORF">TRFO_26032</name>
</gene>
<dbReference type="Proteomes" id="UP000179807">
    <property type="component" value="Unassembled WGS sequence"/>
</dbReference>
<dbReference type="SUPFAM" id="SSF53067">
    <property type="entry name" value="Actin-like ATPase domain"/>
    <property type="match status" value="1"/>
</dbReference>
<dbReference type="RefSeq" id="XP_068359240.1">
    <property type="nucleotide sequence ID" value="XM_068504703.1"/>
</dbReference>
<reference evidence="4" key="1">
    <citation type="submission" date="2016-10" db="EMBL/GenBank/DDBJ databases">
        <authorList>
            <person name="Benchimol M."/>
            <person name="Almeida L.G."/>
            <person name="Vasconcelos A.T."/>
            <person name="Perreira-Neves A."/>
            <person name="Rosa I.A."/>
            <person name="Tasca T."/>
            <person name="Bogo M.R."/>
            <person name="de Souza W."/>
        </authorList>
    </citation>
    <scope>NUCLEOTIDE SEQUENCE [LARGE SCALE GENOMIC DNA]</scope>
    <source>
        <strain evidence="4">K</strain>
    </source>
</reference>
<evidence type="ECO:0000256" key="2">
    <source>
        <dbReference type="ARBA" id="ARBA00022840"/>
    </source>
</evidence>
<keyword evidence="5" id="KW-1185">Reference proteome</keyword>
<dbReference type="GO" id="GO:0005634">
    <property type="term" value="C:nucleus"/>
    <property type="evidence" value="ECO:0007669"/>
    <property type="project" value="TreeGrafter"/>
</dbReference>
<dbReference type="AlphaFoldDB" id="A0A1J4K5F6"/>
<evidence type="ECO:0008006" key="6">
    <source>
        <dbReference type="Google" id="ProtNLM"/>
    </source>
</evidence>
<proteinExistence type="predicted"/>
<sequence>MGTGVSFTVIKPGEKMRHVGGSAIGGGTLLALSRLILNITDFELLCKLASEGDQSKLDLLISDVFGADYGTTLKADVIASSMAKAAWMEERPADKDIAASILATVSFSIGAHVATIAASQNVKTVVFVGGFLDMNGIIAHNLMRSVNLFHPEITLVIPENYHFFGAIGAALSVKDK</sequence>
<dbReference type="GO" id="GO:0015937">
    <property type="term" value="P:coenzyme A biosynthetic process"/>
    <property type="evidence" value="ECO:0007669"/>
    <property type="project" value="UniProtKB-KW"/>
</dbReference>
<evidence type="ECO:0000256" key="1">
    <source>
        <dbReference type="ARBA" id="ARBA00022741"/>
    </source>
</evidence>
<organism evidence="4 5">
    <name type="scientific">Tritrichomonas foetus</name>
    <dbReference type="NCBI Taxonomy" id="1144522"/>
    <lineage>
        <taxon>Eukaryota</taxon>
        <taxon>Metamonada</taxon>
        <taxon>Parabasalia</taxon>
        <taxon>Tritrichomonadida</taxon>
        <taxon>Tritrichomonadidae</taxon>
        <taxon>Tritrichomonas</taxon>
    </lineage>
</organism>
<dbReference type="InterPro" id="IPR004567">
    <property type="entry name" value="Type_II_PanK"/>
</dbReference>
<dbReference type="GeneID" id="94839407"/>
<comment type="caution">
    <text evidence="4">The sequence shown here is derived from an EMBL/GenBank/DDBJ whole genome shotgun (WGS) entry which is preliminary data.</text>
</comment>
<dbReference type="GO" id="GO:0005524">
    <property type="term" value="F:ATP binding"/>
    <property type="evidence" value="ECO:0007669"/>
    <property type="project" value="UniProtKB-KW"/>
</dbReference>
<keyword evidence="3" id="KW-0173">Coenzyme A biosynthesis</keyword>
<keyword evidence="2" id="KW-0067">ATP-binding</keyword>
<evidence type="ECO:0000313" key="5">
    <source>
        <dbReference type="Proteomes" id="UP000179807"/>
    </source>
</evidence>
<accession>A0A1J4K5F6</accession>
<dbReference type="Pfam" id="PF03630">
    <property type="entry name" value="Fumble"/>
    <property type="match status" value="1"/>
</dbReference>
<evidence type="ECO:0000313" key="4">
    <source>
        <dbReference type="EMBL" id="OHT06104.1"/>
    </source>
</evidence>
<dbReference type="GO" id="GO:0004594">
    <property type="term" value="F:pantothenate kinase activity"/>
    <property type="evidence" value="ECO:0007669"/>
    <property type="project" value="TreeGrafter"/>
</dbReference>